<organism evidence="9 10">
    <name type="scientific">Acaryochloris marina (strain MBIC 11017)</name>
    <dbReference type="NCBI Taxonomy" id="329726"/>
    <lineage>
        <taxon>Bacteria</taxon>
        <taxon>Bacillati</taxon>
        <taxon>Cyanobacteriota</taxon>
        <taxon>Cyanophyceae</taxon>
        <taxon>Acaryochloridales</taxon>
        <taxon>Acaryochloridaceae</taxon>
        <taxon>Acaryochloris</taxon>
    </lineage>
</organism>
<evidence type="ECO:0000313" key="10">
    <source>
        <dbReference type="Proteomes" id="UP000000268"/>
    </source>
</evidence>
<dbReference type="GO" id="GO:0005886">
    <property type="term" value="C:plasma membrane"/>
    <property type="evidence" value="ECO:0007669"/>
    <property type="project" value="UniProtKB-SubCell"/>
</dbReference>
<dbReference type="HOGENOM" id="CLU_105759_0_0_3"/>
<evidence type="ECO:0000256" key="3">
    <source>
        <dbReference type="ARBA" id="ARBA00022475"/>
    </source>
</evidence>
<name>B0C8J4_ACAM1</name>
<keyword evidence="4 8" id="KW-0812">Transmembrane</keyword>
<dbReference type="Pfam" id="PF04093">
    <property type="entry name" value="MreD"/>
    <property type="match status" value="1"/>
</dbReference>
<sequence>MIKPLSFRKQSPLPLNLWNAAIVVGSVMICALMLLFRLPVMVLSGVGPNWLLVWVVTWSIKRSSLQGIVAGICLGLIQDGLTAAQPTHTVGLALVGLLTGRINKKRFIQEDFISIALIVFGMALMVEAVAAIQFGLGGTHRLEDVWLHLRQTALSSGILSSLWAPVVYFPLNRWWTRYHRLLGIE</sequence>
<dbReference type="GO" id="GO:0008360">
    <property type="term" value="P:regulation of cell shape"/>
    <property type="evidence" value="ECO:0007669"/>
    <property type="project" value="UniProtKB-KW"/>
</dbReference>
<dbReference type="InterPro" id="IPR007227">
    <property type="entry name" value="Cell_shape_determining_MreD"/>
</dbReference>
<keyword evidence="10" id="KW-1185">Reference proteome</keyword>
<dbReference type="AlphaFoldDB" id="B0C8J4"/>
<feature type="transmembrane region" description="Helical" evidence="8">
    <location>
        <begin position="152"/>
        <end position="171"/>
    </location>
</feature>
<dbReference type="eggNOG" id="COG2891">
    <property type="taxonomic scope" value="Bacteria"/>
</dbReference>
<keyword evidence="3" id="KW-1003">Cell membrane</keyword>
<proteinExistence type="inferred from homology"/>
<evidence type="ECO:0000256" key="1">
    <source>
        <dbReference type="ARBA" id="ARBA00004651"/>
    </source>
</evidence>
<evidence type="ECO:0000256" key="8">
    <source>
        <dbReference type="SAM" id="Phobius"/>
    </source>
</evidence>
<feature type="transmembrane region" description="Helical" evidence="8">
    <location>
        <begin position="112"/>
        <end position="132"/>
    </location>
</feature>
<evidence type="ECO:0000256" key="4">
    <source>
        <dbReference type="ARBA" id="ARBA00022692"/>
    </source>
</evidence>
<keyword evidence="5" id="KW-0133">Cell shape</keyword>
<keyword evidence="6 8" id="KW-1133">Transmembrane helix</keyword>
<dbReference type="STRING" id="329726.AM1_5187"/>
<dbReference type="EMBL" id="CP000828">
    <property type="protein sequence ID" value="ABW30149.1"/>
    <property type="molecule type" value="Genomic_DNA"/>
</dbReference>
<gene>
    <name evidence="9" type="ordered locus">AM1_5187</name>
</gene>
<dbReference type="RefSeq" id="WP_012165410.1">
    <property type="nucleotide sequence ID" value="NC_009925.1"/>
</dbReference>
<evidence type="ECO:0000256" key="2">
    <source>
        <dbReference type="ARBA" id="ARBA00007776"/>
    </source>
</evidence>
<evidence type="ECO:0000256" key="7">
    <source>
        <dbReference type="ARBA" id="ARBA00023136"/>
    </source>
</evidence>
<comment type="subcellular location">
    <subcellularLocation>
        <location evidence="1">Cell membrane</location>
        <topology evidence="1">Multi-pass membrane protein</topology>
    </subcellularLocation>
</comment>
<dbReference type="NCBIfam" id="TIGR03426">
    <property type="entry name" value="shape_MreD"/>
    <property type="match status" value="1"/>
</dbReference>
<reference evidence="9 10" key="1">
    <citation type="journal article" date="2008" name="Proc. Natl. Acad. Sci. U.S.A.">
        <title>Niche adaptation and genome expansion in the chlorophyll d-producing cyanobacterium Acaryochloris marina.</title>
        <authorList>
            <person name="Swingley W.D."/>
            <person name="Chen M."/>
            <person name="Cheung P.C."/>
            <person name="Conrad A.L."/>
            <person name="Dejesa L.C."/>
            <person name="Hao J."/>
            <person name="Honchak B.M."/>
            <person name="Karbach L.E."/>
            <person name="Kurdoglu A."/>
            <person name="Lahiri S."/>
            <person name="Mastrian S.D."/>
            <person name="Miyashita H."/>
            <person name="Page L."/>
            <person name="Ramakrishna P."/>
            <person name="Satoh S."/>
            <person name="Sattley W.M."/>
            <person name="Shimada Y."/>
            <person name="Taylor H.L."/>
            <person name="Tomo T."/>
            <person name="Tsuchiya T."/>
            <person name="Wang Z.T."/>
            <person name="Raymond J."/>
            <person name="Mimuro M."/>
            <person name="Blankenship R.E."/>
            <person name="Touchman J.W."/>
        </authorList>
    </citation>
    <scope>NUCLEOTIDE SEQUENCE [LARGE SCALE GENOMIC DNA]</scope>
    <source>
        <strain evidence="10">MBIC 11017</strain>
    </source>
</reference>
<comment type="similarity">
    <text evidence="2">Belongs to the MreD family.</text>
</comment>
<evidence type="ECO:0000313" key="9">
    <source>
        <dbReference type="EMBL" id="ABW30149.1"/>
    </source>
</evidence>
<keyword evidence="7 8" id="KW-0472">Membrane</keyword>
<evidence type="ECO:0000256" key="6">
    <source>
        <dbReference type="ARBA" id="ARBA00022989"/>
    </source>
</evidence>
<feature type="transmembrane region" description="Helical" evidence="8">
    <location>
        <begin position="20"/>
        <end position="38"/>
    </location>
</feature>
<accession>B0C8J4</accession>
<evidence type="ECO:0000256" key="5">
    <source>
        <dbReference type="ARBA" id="ARBA00022960"/>
    </source>
</evidence>
<dbReference type="Proteomes" id="UP000000268">
    <property type="component" value="Chromosome"/>
</dbReference>
<dbReference type="OrthoDB" id="458492at2"/>
<protein>
    <submittedName>
        <fullName evidence="9">Uncharacterized protein</fullName>
    </submittedName>
</protein>
<dbReference type="KEGG" id="amr:AM1_5187"/>